<dbReference type="SUPFAM" id="SSF51905">
    <property type="entry name" value="FAD/NAD(P)-binding domain"/>
    <property type="match status" value="1"/>
</dbReference>
<dbReference type="InterPro" id="IPR002938">
    <property type="entry name" value="FAD-bd"/>
</dbReference>
<protein>
    <submittedName>
        <fullName evidence="2">NAD(P)/FAD-dependent oxidoreductase</fullName>
    </submittedName>
</protein>
<dbReference type="InterPro" id="IPR036188">
    <property type="entry name" value="FAD/NAD-bd_sf"/>
</dbReference>
<sequence length="410" mass="44741">MKSSGGSVRSRERAAFWLRWGLASALRCCCWSGRSKLKQSCDVLIVGGGPAGLAAAIALRLRGADVLVADALQPPIDKACGEGLMPDSLDALSRLGVDLPPDAGAPFRGIRFVDERSFVSAEFGGGRAGLGIRRLTLHSLLVRRAEEAGVRTAWGSPVVVQNGLPIRVGGERCRYQWLVGADGHASRVRSWAGLEDRTLKHRRFGFRMHYRVRPWSPYVEIHWSDLGQAYVTPLSEQEVCVAVVSRFPERARVREFVNSNPLLRARLYGAEATTRERGAITTSSRLRRVVSGNVALVGDASGSVDAITGEGLAVAFRQAALLTESIAAGDLARYASQHAGTLRVPQTIAAAMLLMDQRPSLRRRVLRVFAERPALFQKLLTVHLREEPLPKLLLRYGPELGARLLLAGQF</sequence>
<dbReference type="InterPro" id="IPR050407">
    <property type="entry name" value="Geranylgeranyl_reductase"/>
</dbReference>
<dbReference type="PANTHER" id="PTHR42685">
    <property type="entry name" value="GERANYLGERANYL DIPHOSPHATE REDUCTASE"/>
    <property type="match status" value="1"/>
</dbReference>
<gene>
    <name evidence="2" type="ORF">D0Y96_17370</name>
</gene>
<organism evidence="2 3">
    <name type="scientific">Paracidobacterium acidisoli</name>
    <dbReference type="NCBI Taxonomy" id="2303751"/>
    <lineage>
        <taxon>Bacteria</taxon>
        <taxon>Pseudomonadati</taxon>
        <taxon>Acidobacteriota</taxon>
        <taxon>Terriglobia</taxon>
        <taxon>Terriglobales</taxon>
        <taxon>Acidobacteriaceae</taxon>
        <taxon>Paracidobacterium</taxon>
    </lineage>
</organism>
<keyword evidence="3" id="KW-1185">Reference proteome</keyword>
<reference evidence="2 3" key="1">
    <citation type="submission" date="2018-08" db="EMBL/GenBank/DDBJ databases">
        <title>Acidipila sp. 4G-K13, an acidobacterium isolated from forest soil.</title>
        <authorList>
            <person name="Gao Z.-H."/>
            <person name="Qiu L.-H."/>
        </authorList>
    </citation>
    <scope>NUCLEOTIDE SEQUENCE [LARGE SCALE GENOMIC DNA]</scope>
    <source>
        <strain evidence="2 3">4G-K13</strain>
    </source>
</reference>
<dbReference type="PANTHER" id="PTHR42685:SF19">
    <property type="entry name" value="POSSIBLE OXIDOREDUCTASE"/>
    <property type="match status" value="1"/>
</dbReference>
<dbReference type="Gene3D" id="3.50.50.60">
    <property type="entry name" value="FAD/NAD(P)-binding domain"/>
    <property type="match status" value="1"/>
</dbReference>
<proteinExistence type="predicted"/>
<dbReference type="PRINTS" id="PR00420">
    <property type="entry name" value="RNGMNOXGNASE"/>
</dbReference>
<dbReference type="GO" id="GO:0071949">
    <property type="term" value="F:FAD binding"/>
    <property type="evidence" value="ECO:0007669"/>
    <property type="project" value="InterPro"/>
</dbReference>
<accession>A0A372IKX1</accession>
<evidence type="ECO:0000313" key="2">
    <source>
        <dbReference type="EMBL" id="RFU15431.1"/>
    </source>
</evidence>
<comment type="caution">
    <text evidence="2">The sequence shown here is derived from an EMBL/GenBank/DDBJ whole genome shotgun (WGS) entry which is preliminary data.</text>
</comment>
<name>A0A372IKX1_9BACT</name>
<dbReference type="AlphaFoldDB" id="A0A372IKX1"/>
<dbReference type="EMBL" id="QVQT01000006">
    <property type="protein sequence ID" value="RFU15431.1"/>
    <property type="molecule type" value="Genomic_DNA"/>
</dbReference>
<dbReference type="Proteomes" id="UP000264702">
    <property type="component" value="Unassembled WGS sequence"/>
</dbReference>
<evidence type="ECO:0000259" key="1">
    <source>
        <dbReference type="Pfam" id="PF01494"/>
    </source>
</evidence>
<evidence type="ECO:0000313" key="3">
    <source>
        <dbReference type="Proteomes" id="UP000264702"/>
    </source>
</evidence>
<feature type="domain" description="FAD-binding" evidence="1">
    <location>
        <begin position="41"/>
        <end position="328"/>
    </location>
</feature>
<dbReference type="Pfam" id="PF01494">
    <property type="entry name" value="FAD_binding_3"/>
    <property type="match status" value="1"/>
</dbReference>